<sequence length="161" mass="17390">MLLSDPTSSVGLRPVRYQFATTRGDAYDDNWLVIDGTVTTPQGSWSFVEPCLLTDEAREVTSWLRAVAAGTVPVTPPDAEGALSPDVTFIEPLVALGLAGRSEGGAAAIRFHLSLEAAPPWQRGDDRPALHQYTVDVRTDTTALLHAADRWEHALAAFPPR</sequence>
<keyword evidence="2" id="KW-1185">Reference proteome</keyword>
<gene>
    <name evidence="1" type="ORF">HNQ79_002340</name>
</gene>
<organism evidence="1 2">
    <name type="scientific">Streptomyces candidus</name>
    <dbReference type="NCBI Taxonomy" id="67283"/>
    <lineage>
        <taxon>Bacteria</taxon>
        <taxon>Bacillati</taxon>
        <taxon>Actinomycetota</taxon>
        <taxon>Actinomycetes</taxon>
        <taxon>Kitasatosporales</taxon>
        <taxon>Streptomycetaceae</taxon>
        <taxon>Streptomyces</taxon>
    </lineage>
</organism>
<dbReference type="Proteomes" id="UP000540423">
    <property type="component" value="Unassembled WGS sequence"/>
</dbReference>
<name>A0A7X0HGH9_9ACTN</name>
<protein>
    <submittedName>
        <fullName evidence="1">Uncharacterized protein</fullName>
    </submittedName>
</protein>
<proteinExistence type="predicted"/>
<comment type="caution">
    <text evidence="1">The sequence shown here is derived from an EMBL/GenBank/DDBJ whole genome shotgun (WGS) entry which is preliminary data.</text>
</comment>
<accession>A0A7X0HGH9</accession>
<dbReference type="Pfam" id="PF24716">
    <property type="entry name" value="WapI"/>
    <property type="match status" value="1"/>
</dbReference>
<evidence type="ECO:0000313" key="2">
    <source>
        <dbReference type="Proteomes" id="UP000540423"/>
    </source>
</evidence>
<dbReference type="EMBL" id="JACHEM010000005">
    <property type="protein sequence ID" value="MBB6435877.1"/>
    <property type="molecule type" value="Genomic_DNA"/>
</dbReference>
<reference evidence="1 2" key="1">
    <citation type="submission" date="2020-08" db="EMBL/GenBank/DDBJ databases">
        <title>Genomic Encyclopedia of Type Strains, Phase IV (KMG-IV): sequencing the most valuable type-strain genomes for metagenomic binning, comparative biology and taxonomic classification.</title>
        <authorList>
            <person name="Goeker M."/>
        </authorList>
    </citation>
    <scope>NUCLEOTIDE SEQUENCE [LARGE SCALE GENOMIC DNA]</scope>
    <source>
        <strain evidence="1 2">DSM 40141</strain>
    </source>
</reference>
<evidence type="ECO:0000313" key="1">
    <source>
        <dbReference type="EMBL" id="MBB6435877.1"/>
    </source>
</evidence>
<dbReference type="InterPro" id="IPR056510">
    <property type="entry name" value="WapI"/>
</dbReference>
<dbReference type="AlphaFoldDB" id="A0A7X0HGH9"/>
<dbReference type="RefSeq" id="WP_185029732.1">
    <property type="nucleotide sequence ID" value="NZ_BNBN01000005.1"/>
</dbReference>